<accession>A0A4Y2UH23</accession>
<organism evidence="2 3">
    <name type="scientific">Araneus ventricosus</name>
    <name type="common">Orbweaver spider</name>
    <name type="synonym">Epeira ventricosa</name>
    <dbReference type="NCBI Taxonomy" id="182803"/>
    <lineage>
        <taxon>Eukaryota</taxon>
        <taxon>Metazoa</taxon>
        <taxon>Ecdysozoa</taxon>
        <taxon>Arthropoda</taxon>
        <taxon>Chelicerata</taxon>
        <taxon>Arachnida</taxon>
        <taxon>Araneae</taxon>
        <taxon>Araneomorphae</taxon>
        <taxon>Entelegynae</taxon>
        <taxon>Araneoidea</taxon>
        <taxon>Araneidae</taxon>
        <taxon>Araneus</taxon>
    </lineage>
</organism>
<evidence type="ECO:0000313" key="3">
    <source>
        <dbReference type="Proteomes" id="UP000499080"/>
    </source>
</evidence>
<name>A0A4Y2UH23_ARAVE</name>
<proteinExistence type="predicted"/>
<sequence>ILALRNTAVDIPFIQWITGDYSNTTVAEVEKSSDDFINDENGQIVEFALKYQKGCPELFSEDQPNVFYYGCFCDARNTSIDIATTYFTNKVLSHAERIKIIFVVNYSSLEKAADREIFIKFLKHASDFVKDIEKYRNSLAMIAIGVAEQNLKKDGDSLSVGDIQLIRDVANFLLEMRRYIADKQKDTVISVKDETFYENALKLIDIILQKDGERYKKIGIFRKLDEWNSTSNIAALQEEKNNMKKILSDELIFTEKLDRDFKCRISENSEPYIDNLVEEINNAVWLSAKIISGTVQEHYQNHVQNLRRKLEYFASRQTIVDANPVEAVSFKFKNEHYTISNLVDEFQKSMTVKGLVNKIKDVVFTLNIKVPDIEIQNIERFIKYIDILQGVSKKEIGTKALGNLFKDFAEYISESKKILQNDIDTAAENVKHRIQLILANIVKNIRENYNEKLKSKFSVKTMEIQKLRDVFSKEYDTIFKMTGDIKLLKTIDSLVEKLQNNENIPGIASSKRYITNIANEGRYFMFLHFLSDKILDNGSSTWSEEFKEVTDFLHESETWYKFLSDLYTKFSEYGTQIERKNYVDFLERSRDSDIFQETNVTPINFEIFLRKIRNLNVAEYESIKNIPLTESRLKELNQLINFTLKHNITVQCSDTHMFVKGDFISLQEANDGFEPGSDGDHGKPGEPGGPGGIFFGIGGIFVNGSNLTITAHGGDGSPGQDGGNGCDGSPGVGVKLPHQVSSYHAKYNIPQCCHSEFTVNLKYSEEESKISITKNGFRCKRMPYPSIPYTIFWFLLGDYPAFLEYYNLLGTPGKKGGSGGNGGKGGIGGNPGSVKNVEMEKSSEINTYASNGKEGHIGEGGWGGNGGKDGEDAFAYCLTEQNPCFFCILSYSSTVRWVPDTRADHNRRGLSGKSGRNGANSENIKAPEPAISIHEIGKNINKYKRYLRENLTDDIKKYYLIKFYEQMNKNVAVRKVSDTAGLVGEFIDLEDQYYSLKKEVDFYPFYKNLLERIGEYSECAENCDASRDDKIVRSYLYAAVLSKINSLKESNETDLIIDIEKYFDTIKMEIDLLQDLENVNSKANAVDMMKKEYKYRIDKKIEEAKYFIEKSVDPEINKISRDIDYKIDLLLNETIYLQKKTQKEKDDFEKKKEELKEALKLKKVFDLFKRFGRVISFLVPYGMAISAAIELGTSVAEYFSLGNIAKPLDLSNAAAKLNAIENNIKMTRIENTDYLNNVLNELSEKTTQYPEELGCISSKVTDMKNRLNDIRTHKLQYSEVRKLEQELKDTLRAREIDLKRQTTEKSSYVIEMVMKFVKAVEVGSLFVETYNKNKVEDGKIDAINTAIKQKENELTLLREYEEQIYETVRPALQNMKGKLQVFENEPNKISQVSLDVGKWWIQSALKDVRIQIQRVTEEMHVKSELARCLEKLEEAISLIITIYDRIQQYQDEQILSNHIANVCSVNPSTLSITDQNLVNVTSYLEWSIRSSLVLKNYQSALNAFKQWVFPFASHYLEGSMISSRSQLDGNILNLVFNAAKEIQALKKKISLYKASAKDTDETLIRGEFSCRCISCEPFLVWKDEQYRTEISRLLSGETVALKADVRLSEPGKDAIKFKFIKLHFKSKNETIQSRLDEKLKMFDVSATHIGNSYYRYDDEIYLITSPKRSIFYSFEENTRTGNPVRENEVYTKIKEGNLMLSPYTMWILKLNATKKSSFRELNIYKGGIDLELEGKGSYVINNFGYEDDGYAIDTQLETSIESEFNYRAVRSLVRRRRPEKVAASSSVSSLSSPINSICNFLKIYTISLITNSFNKILNYGSTALKIDDTISSFQMASMNSVHNKFSNEIQEGDISNLSRDLIEKCIDAIAEHDLTLKDPELKSNNILCKYSIAKSLNSSTKSNEFNEQVKPFILNEQESKYYNQRVQVPDLSYSLLFADFIARSFTGLKYQSEMDESLMSR</sequence>
<evidence type="ECO:0000256" key="1">
    <source>
        <dbReference type="SAM" id="MobiDB-lite"/>
    </source>
</evidence>
<comment type="caution">
    <text evidence="2">The sequence shown here is derived from an EMBL/GenBank/DDBJ whole genome shotgun (WGS) entry which is preliminary data.</text>
</comment>
<evidence type="ECO:0000313" key="2">
    <source>
        <dbReference type="EMBL" id="GBO11411.1"/>
    </source>
</evidence>
<dbReference type="Proteomes" id="UP000499080">
    <property type="component" value="Unassembled WGS sequence"/>
</dbReference>
<feature type="non-terminal residue" evidence="2">
    <location>
        <position position="1961"/>
    </location>
</feature>
<feature type="region of interest" description="Disordered" evidence="1">
    <location>
        <begin position="816"/>
        <end position="836"/>
    </location>
</feature>
<feature type="region of interest" description="Disordered" evidence="1">
    <location>
        <begin position="904"/>
        <end position="926"/>
    </location>
</feature>
<feature type="non-terminal residue" evidence="2">
    <location>
        <position position="1"/>
    </location>
</feature>
<dbReference type="OrthoDB" id="10412254at2759"/>
<dbReference type="EMBL" id="BGPR01036271">
    <property type="protein sequence ID" value="GBO11411.1"/>
    <property type="molecule type" value="Genomic_DNA"/>
</dbReference>
<reference evidence="2 3" key="1">
    <citation type="journal article" date="2019" name="Sci. Rep.">
        <title>Orb-weaving spider Araneus ventricosus genome elucidates the spidroin gene catalogue.</title>
        <authorList>
            <person name="Kono N."/>
            <person name="Nakamura H."/>
            <person name="Ohtoshi R."/>
            <person name="Moran D.A.P."/>
            <person name="Shinohara A."/>
            <person name="Yoshida Y."/>
            <person name="Fujiwara M."/>
            <person name="Mori M."/>
            <person name="Tomita M."/>
            <person name="Arakawa K."/>
        </authorList>
    </citation>
    <scope>NUCLEOTIDE SEQUENCE [LARGE SCALE GENOMIC DNA]</scope>
</reference>
<protein>
    <submittedName>
        <fullName evidence="2">Uncharacterized protein</fullName>
    </submittedName>
</protein>
<keyword evidence="3" id="KW-1185">Reference proteome</keyword>
<feature type="compositionally biased region" description="Gly residues" evidence="1">
    <location>
        <begin position="816"/>
        <end position="831"/>
    </location>
</feature>
<gene>
    <name evidence="2" type="ORF">AVEN_270073_1</name>
</gene>